<dbReference type="Proteomes" id="UP000828941">
    <property type="component" value="Chromosome 12"/>
</dbReference>
<protein>
    <submittedName>
        <fullName evidence="1">Uncharacterized protein</fullName>
    </submittedName>
</protein>
<proteinExistence type="predicted"/>
<sequence>MADLHRSGSVTKSALAKNPSASKSGRYVAFEAPNRRTGLSDSDIDTNIEHLEKGRKRPYYFACCAWGCIIVFTLVIVVVIMGIVYVAFLQAGMPQIFVRYINVNKLQVDNSRTDATLDVGILISNKNDKLKLLYGLLTVNVNSEGVELGHKQVHAFSQNPQNNKKLDLQMSLNDAKADTDAVNDIKSDMKAHEMEFDVYIVGTIGFEVGTVHMNTVPFLATCHQVQQKVLDFGGQPKCEVKMFSFRPSSN</sequence>
<organism evidence="1 2">
    <name type="scientific">Bauhinia variegata</name>
    <name type="common">Purple orchid tree</name>
    <name type="synonym">Phanera variegata</name>
    <dbReference type="NCBI Taxonomy" id="167791"/>
    <lineage>
        <taxon>Eukaryota</taxon>
        <taxon>Viridiplantae</taxon>
        <taxon>Streptophyta</taxon>
        <taxon>Embryophyta</taxon>
        <taxon>Tracheophyta</taxon>
        <taxon>Spermatophyta</taxon>
        <taxon>Magnoliopsida</taxon>
        <taxon>eudicotyledons</taxon>
        <taxon>Gunneridae</taxon>
        <taxon>Pentapetalae</taxon>
        <taxon>rosids</taxon>
        <taxon>fabids</taxon>
        <taxon>Fabales</taxon>
        <taxon>Fabaceae</taxon>
        <taxon>Cercidoideae</taxon>
        <taxon>Cercideae</taxon>
        <taxon>Bauhiniinae</taxon>
        <taxon>Bauhinia</taxon>
    </lineage>
</organism>
<reference evidence="1 2" key="1">
    <citation type="journal article" date="2022" name="DNA Res.">
        <title>Chromosomal-level genome assembly of the orchid tree Bauhinia variegata (Leguminosae; Cercidoideae) supports the allotetraploid origin hypothesis of Bauhinia.</title>
        <authorList>
            <person name="Zhong Y."/>
            <person name="Chen Y."/>
            <person name="Zheng D."/>
            <person name="Pang J."/>
            <person name="Liu Y."/>
            <person name="Luo S."/>
            <person name="Meng S."/>
            <person name="Qian L."/>
            <person name="Wei D."/>
            <person name="Dai S."/>
            <person name="Zhou R."/>
        </authorList>
    </citation>
    <scope>NUCLEOTIDE SEQUENCE [LARGE SCALE GENOMIC DNA]</scope>
    <source>
        <strain evidence="1">BV-YZ2020</strain>
    </source>
</reference>
<keyword evidence="2" id="KW-1185">Reference proteome</keyword>
<name>A0ACB9LA42_BAUVA</name>
<gene>
    <name evidence="1" type="ORF">L6164_029587</name>
</gene>
<evidence type="ECO:0000313" key="1">
    <source>
        <dbReference type="EMBL" id="KAI4306301.1"/>
    </source>
</evidence>
<accession>A0ACB9LA42</accession>
<comment type="caution">
    <text evidence="1">The sequence shown here is derived from an EMBL/GenBank/DDBJ whole genome shotgun (WGS) entry which is preliminary data.</text>
</comment>
<dbReference type="EMBL" id="CM039437">
    <property type="protein sequence ID" value="KAI4306301.1"/>
    <property type="molecule type" value="Genomic_DNA"/>
</dbReference>
<evidence type="ECO:0000313" key="2">
    <source>
        <dbReference type="Proteomes" id="UP000828941"/>
    </source>
</evidence>